<dbReference type="EMBL" id="CP061172">
    <property type="protein sequence ID" value="QNR64998.1"/>
    <property type="molecule type" value="Genomic_DNA"/>
</dbReference>
<evidence type="ECO:0000313" key="1">
    <source>
        <dbReference type="EMBL" id="QNR64998.1"/>
    </source>
</evidence>
<accession>A0A7H0Y1P0</accession>
<organism evidence="1 2">
    <name type="scientific">Paenibacillus peoriae</name>
    <dbReference type="NCBI Taxonomy" id="59893"/>
    <lineage>
        <taxon>Bacteria</taxon>
        <taxon>Bacillati</taxon>
        <taxon>Bacillota</taxon>
        <taxon>Bacilli</taxon>
        <taxon>Bacillales</taxon>
        <taxon>Paenibacillaceae</taxon>
        <taxon>Paenibacillus</taxon>
    </lineage>
</organism>
<dbReference type="RefSeq" id="WP_076158291.1">
    <property type="nucleotide sequence ID" value="NZ_CP061172.1"/>
</dbReference>
<name>A0A7H0Y1P0_9BACL</name>
<evidence type="ECO:0000313" key="2">
    <source>
        <dbReference type="Proteomes" id="UP000516384"/>
    </source>
</evidence>
<sequence length="131" mass="15331">MAILKDKNEEGTCVEFTFKYHIPGEREGCQLNFKYFKSDKKIYDLDFGWTNITVKNYIEATSQFPVKSLNGSYSSFEKDLYELNWEEVDSGTLYKLNFYGSQQDFCLFATKEAIRQFGVDLQADWDQAPLH</sequence>
<gene>
    <name evidence="1" type="ORF">IAQ67_13760</name>
</gene>
<protein>
    <submittedName>
        <fullName evidence="1">Uncharacterized protein</fullName>
    </submittedName>
</protein>
<proteinExistence type="predicted"/>
<dbReference type="Proteomes" id="UP000516384">
    <property type="component" value="Chromosome"/>
</dbReference>
<reference evidence="1 2" key="1">
    <citation type="submission" date="2020-09" db="EMBL/GenBank/DDBJ databases">
        <title>Characterization of Paenibacillus peoriae strain ZF390 with broad-spectrum antimicrobial activity as a potential biocontrol agent.</title>
        <authorList>
            <person name="Li L."/>
            <person name="Zhao Y."/>
            <person name="Li B."/>
            <person name="Xie X."/>
        </authorList>
    </citation>
    <scope>NUCLEOTIDE SEQUENCE [LARGE SCALE GENOMIC DNA]</scope>
    <source>
        <strain evidence="1 2">ZF390</strain>
    </source>
</reference>
<dbReference type="AlphaFoldDB" id="A0A7H0Y1P0"/>